<evidence type="ECO:0000313" key="1">
    <source>
        <dbReference type="EMBL" id="KMS65550.1"/>
    </source>
</evidence>
<gene>
    <name evidence="1" type="ORF">BVRB_034830</name>
</gene>
<dbReference type="EMBL" id="KQ106925">
    <property type="protein sequence ID" value="KMS65550.1"/>
    <property type="molecule type" value="Genomic_DNA"/>
</dbReference>
<feature type="non-terminal residue" evidence="1">
    <location>
        <position position="224"/>
    </location>
</feature>
<proteinExistence type="predicted"/>
<reference evidence="1 2" key="1">
    <citation type="journal article" date="2014" name="Nature">
        <title>The genome of the recently domesticated crop plant sugar beet (Beta vulgaris).</title>
        <authorList>
            <person name="Dohm J.C."/>
            <person name="Minoche A.E."/>
            <person name="Holtgrawe D."/>
            <person name="Capella-Gutierrez S."/>
            <person name="Zakrzewski F."/>
            <person name="Tafer H."/>
            <person name="Rupp O."/>
            <person name="Sorensen T.R."/>
            <person name="Stracke R."/>
            <person name="Reinhardt R."/>
            <person name="Goesmann A."/>
            <person name="Kraft T."/>
            <person name="Schulz B."/>
            <person name="Stadler P.F."/>
            <person name="Schmidt T."/>
            <person name="Gabaldon T."/>
            <person name="Lehrach H."/>
            <person name="Weisshaar B."/>
            <person name="Himmelbauer H."/>
        </authorList>
    </citation>
    <scope>NUCLEOTIDE SEQUENCE [LARGE SCALE GENOMIC DNA]</scope>
    <source>
        <tissue evidence="1">Taproot</tissue>
    </source>
</reference>
<dbReference type="AlphaFoldDB" id="A0A0J8BIS3"/>
<feature type="non-terminal residue" evidence="1">
    <location>
        <position position="1"/>
    </location>
</feature>
<accession>A0A0J8BIS3</accession>
<dbReference type="Proteomes" id="UP000035740">
    <property type="component" value="Unassembled WGS sequence"/>
</dbReference>
<protein>
    <submittedName>
        <fullName evidence="1">Uncharacterized protein</fullName>
    </submittedName>
</protein>
<sequence>GDVAAVELHALDDVEFGLERLGFLDGDDTLVANLLHGVGEELADLRVTVGRDGADLSDLVVRGDLLGVLDEVGDYGFHRHIDTALEVHRVHAGGNRLGAFAHDRLGQHGRGGGAVAGRVSGLGGDFAHHLRAHVLELVVELDLLGDGDAVLGDAGSAERLVEHDVAALRAERHLARRWRGCRRRAASCRGLDAEFDFFACHVGFLENETGGEERLSGLLLGGGA</sequence>
<dbReference type="AntiFam" id="ANF00222">
    <property type="entry name" value="Shadow ORF (opposite groL1)"/>
</dbReference>
<keyword evidence="2" id="KW-1185">Reference proteome</keyword>
<evidence type="ECO:0000313" key="2">
    <source>
        <dbReference type="Proteomes" id="UP000035740"/>
    </source>
</evidence>
<organism evidence="1 2">
    <name type="scientific">Beta vulgaris subsp. vulgaris</name>
    <name type="common">Beet</name>
    <dbReference type="NCBI Taxonomy" id="3555"/>
    <lineage>
        <taxon>Eukaryota</taxon>
        <taxon>Viridiplantae</taxon>
        <taxon>Streptophyta</taxon>
        <taxon>Embryophyta</taxon>
        <taxon>Tracheophyta</taxon>
        <taxon>Spermatophyta</taxon>
        <taxon>Magnoliopsida</taxon>
        <taxon>eudicotyledons</taxon>
        <taxon>Gunneridae</taxon>
        <taxon>Pentapetalae</taxon>
        <taxon>Caryophyllales</taxon>
        <taxon>Chenopodiaceae</taxon>
        <taxon>Betoideae</taxon>
        <taxon>Beta</taxon>
    </lineage>
</organism>
<name>A0A0J8BIS3_BETVV</name>
<dbReference type="OrthoDB" id="5149357at2759"/>